<feature type="transmembrane region" description="Helical" evidence="3">
    <location>
        <begin position="312"/>
        <end position="329"/>
    </location>
</feature>
<feature type="transmembrane region" description="Helical" evidence="3">
    <location>
        <begin position="531"/>
        <end position="551"/>
    </location>
</feature>
<proteinExistence type="predicted"/>
<gene>
    <name evidence="4" type="ORF">NT6N_31550</name>
</gene>
<keyword evidence="1" id="KW-0175">Coiled coil</keyword>
<feature type="transmembrane region" description="Helical" evidence="3">
    <location>
        <begin position="507"/>
        <end position="525"/>
    </location>
</feature>
<evidence type="ECO:0000313" key="4">
    <source>
        <dbReference type="EMBL" id="BDS08115.1"/>
    </source>
</evidence>
<organism evidence="4">
    <name type="scientific">Oceaniferula spumae</name>
    <dbReference type="NCBI Taxonomy" id="2979115"/>
    <lineage>
        <taxon>Bacteria</taxon>
        <taxon>Pseudomonadati</taxon>
        <taxon>Verrucomicrobiota</taxon>
        <taxon>Verrucomicrobiia</taxon>
        <taxon>Verrucomicrobiales</taxon>
        <taxon>Verrucomicrobiaceae</taxon>
        <taxon>Oceaniferula</taxon>
    </lineage>
</organism>
<evidence type="ECO:0000256" key="3">
    <source>
        <dbReference type="SAM" id="Phobius"/>
    </source>
</evidence>
<accession>A0AAT9FQ31</accession>
<protein>
    <recommendedName>
        <fullName evidence="5">DUF2339 domain-containing protein</fullName>
    </recommendedName>
</protein>
<feature type="coiled-coil region" evidence="1">
    <location>
        <begin position="2"/>
        <end position="36"/>
    </location>
</feature>
<dbReference type="InterPro" id="IPR019286">
    <property type="entry name" value="DUF2339_TM"/>
</dbReference>
<feature type="transmembrane region" description="Helical" evidence="3">
    <location>
        <begin position="367"/>
        <end position="385"/>
    </location>
</feature>
<feature type="transmembrane region" description="Helical" evidence="3">
    <location>
        <begin position="468"/>
        <end position="486"/>
    </location>
</feature>
<sequence>MEQDLREQLAALAQKQADLQEKLNRLNDENRALDADIRWVSRLAAKGSEARVTETEKTTPPPLPEKVAPAIMSKVTPETPPRKRAPKSTETQPPKVAPNKTSDKPAFNPGEWEINFGRVWLVRIGVLLLLTGLIFLSTYAYKNWLFNAGAGAKVTFFMAISLTLTGLGMWLEKRHEKFVQYGRVLASGGLAAGYYTIYAAHFTPSLKLIDSPVFAGLLLTLWAGAMLAYAVWKQSRVVAVMAIGLAFYGTVVNPAGWLSLFSALLLSSAGIWLMMRFKWVMIGLGTMLAAYVSHAFWLGGVYPQVASESVRLTYLACYWLLFTVALAMPQAKEMPGKIQRIFCAVNNIAAWQLTVFLIPQFTPHAQTGWISIGMGLLWLGLAAVAHRGKFWHHSLVPVFAYQGILVASFGVLLEATGYTRFLLLAVEACILMARARSSMSKLLRWVAVGIFVCALITASPVANGGVLAAWPSHAALALVCAGFTALMHFDVRRAVLVWGGDNDSAKLVPVLSALVTWIVLGYGVFNQWSTAAGVNGLWITTTSLLLVYLLAKKPRWMADVSLTSLIPAMAGIIWYVIGHGRISAGAALFPILGAAVFWYLSPRISEAWDKLLAGPHRAESPPNTALESCFSLALWIMVAVAFGHHLESPKSWLVLGGVLALVGHAAGEYTRRLSITVPALFFHAAAFAALAFYGTREPALGWMPSVMLLVHLTLTDVLWHQMDKLKLRGALSLGLVGTVGMHAFQEFDRPDLTMTALGLGLIAWAYHRKDHGMAMVGGVFPLIIACLSASVMHGDQDWLRYIPILATLGAHALLWRETKDLENWKMCRFFLIGSSLACLFLTSSMHVLESFRGSGLAICWALLAALLFTAGLALRCRPYRLIGLFWLAAAVLHVVFIDVMKLETPGRILSFITLGLVLLALGFLYNRFQETIRKFL</sequence>
<feature type="transmembrane region" description="Helical" evidence="3">
    <location>
        <begin position="341"/>
        <end position="361"/>
    </location>
</feature>
<feature type="transmembrane region" description="Helical" evidence="3">
    <location>
        <begin position="582"/>
        <end position="600"/>
    </location>
</feature>
<feature type="compositionally biased region" description="Basic and acidic residues" evidence="2">
    <location>
        <begin position="48"/>
        <end position="57"/>
    </location>
</feature>
<feature type="transmembrane region" description="Helical" evidence="3">
    <location>
        <begin position="673"/>
        <end position="693"/>
    </location>
</feature>
<feature type="transmembrane region" description="Helical" evidence="3">
    <location>
        <begin position="699"/>
        <end position="718"/>
    </location>
</feature>
<reference evidence="4" key="1">
    <citation type="submission" date="2024-07" db="EMBL/GenBank/DDBJ databases">
        <title>Complete genome sequence of Verrucomicrobiaceae bacterium NT6N.</title>
        <authorList>
            <person name="Huang C."/>
            <person name="Takami H."/>
            <person name="Hamasaki K."/>
        </authorList>
    </citation>
    <scope>NUCLEOTIDE SEQUENCE</scope>
    <source>
        <strain evidence="4">NT6N</strain>
    </source>
</reference>
<name>A0AAT9FQ31_9BACT</name>
<feature type="region of interest" description="Disordered" evidence="2">
    <location>
        <begin position="46"/>
        <end position="106"/>
    </location>
</feature>
<feature type="transmembrane region" description="Helical" evidence="3">
    <location>
        <begin position="282"/>
        <end position="300"/>
    </location>
</feature>
<evidence type="ECO:0000256" key="1">
    <source>
        <dbReference type="SAM" id="Coils"/>
    </source>
</evidence>
<dbReference type="PANTHER" id="PTHR38434:SF1">
    <property type="entry name" value="BLL2549 PROTEIN"/>
    <property type="match status" value="1"/>
</dbReference>
<feature type="transmembrane region" description="Helical" evidence="3">
    <location>
        <begin position="827"/>
        <end position="848"/>
    </location>
</feature>
<feature type="transmembrane region" description="Helical" evidence="3">
    <location>
        <begin position="120"/>
        <end position="141"/>
    </location>
</feature>
<dbReference type="EMBL" id="AP026866">
    <property type="protein sequence ID" value="BDS08115.1"/>
    <property type="molecule type" value="Genomic_DNA"/>
</dbReference>
<dbReference type="KEGG" id="osu:NT6N_31550"/>
<feature type="transmembrane region" description="Helical" evidence="3">
    <location>
        <begin position="153"/>
        <end position="171"/>
    </location>
</feature>
<evidence type="ECO:0000256" key="2">
    <source>
        <dbReference type="SAM" id="MobiDB-lite"/>
    </source>
</evidence>
<feature type="transmembrane region" description="Helical" evidence="3">
    <location>
        <begin position="798"/>
        <end position="815"/>
    </location>
</feature>
<feature type="transmembrane region" description="Helical" evidence="3">
    <location>
        <begin position="183"/>
        <end position="201"/>
    </location>
</feature>
<feature type="transmembrane region" description="Helical" evidence="3">
    <location>
        <begin position="237"/>
        <end position="252"/>
    </location>
</feature>
<feature type="transmembrane region" description="Helical" evidence="3">
    <location>
        <begin position="773"/>
        <end position="792"/>
    </location>
</feature>
<feature type="transmembrane region" description="Helical" evidence="3">
    <location>
        <begin position="881"/>
        <end position="902"/>
    </location>
</feature>
<dbReference type="AlphaFoldDB" id="A0AAT9FQ31"/>
<keyword evidence="3" id="KW-0472">Membrane</keyword>
<feature type="transmembrane region" description="Helical" evidence="3">
    <location>
        <begin position="558"/>
        <end position="576"/>
    </location>
</feature>
<dbReference type="Pfam" id="PF10101">
    <property type="entry name" value="DUF2339"/>
    <property type="match status" value="1"/>
</dbReference>
<feature type="transmembrane region" description="Helical" evidence="3">
    <location>
        <begin position="442"/>
        <end position="462"/>
    </location>
</feature>
<evidence type="ECO:0008006" key="5">
    <source>
        <dbReference type="Google" id="ProtNLM"/>
    </source>
</evidence>
<feature type="transmembrane region" description="Helical" evidence="3">
    <location>
        <begin position="854"/>
        <end position="874"/>
    </location>
</feature>
<keyword evidence="3" id="KW-1133">Transmembrane helix</keyword>
<feature type="transmembrane region" description="Helical" evidence="3">
    <location>
        <begin position="908"/>
        <end position="926"/>
    </location>
</feature>
<keyword evidence="3" id="KW-0812">Transmembrane</keyword>
<feature type="transmembrane region" description="Helical" evidence="3">
    <location>
        <begin position="213"/>
        <end position="232"/>
    </location>
</feature>
<dbReference type="PANTHER" id="PTHR38434">
    <property type="entry name" value="BLL2549 PROTEIN"/>
    <property type="match status" value="1"/>
</dbReference>